<dbReference type="GeneID" id="54559528"/>
<feature type="region of interest" description="Disordered" evidence="1">
    <location>
        <begin position="1"/>
        <end position="26"/>
    </location>
</feature>
<reference evidence="2" key="1">
    <citation type="journal article" date="2020" name="Stud. Mycol.">
        <title>101 Dothideomycetes genomes: a test case for predicting lifestyles and emergence of pathogens.</title>
        <authorList>
            <person name="Haridas S."/>
            <person name="Albert R."/>
            <person name="Binder M."/>
            <person name="Bloem J."/>
            <person name="Labutti K."/>
            <person name="Salamov A."/>
            <person name="Andreopoulos B."/>
            <person name="Baker S."/>
            <person name="Barry K."/>
            <person name="Bills G."/>
            <person name="Bluhm B."/>
            <person name="Cannon C."/>
            <person name="Castanera R."/>
            <person name="Culley D."/>
            <person name="Daum C."/>
            <person name="Ezra D."/>
            <person name="Gonzalez J."/>
            <person name="Henrissat B."/>
            <person name="Kuo A."/>
            <person name="Liang C."/>
            <person name="Lipzen A."/>
            <person name="Lutzoni F."/>
            <person name="Magnuson J."/>
            <person name="Mondo S."/>
            <person name="Nolan M."/>
            <person name="Ohm R."/>
            <person name="Pangilinan J."/>
            <person name="Park H.-J."/>
            <person name="Ramirez L."/>
            <person name="Alfaro M."/>
            <person name="Sun H."/>
            <person name="Tritt A."/>
            <person name="Yoshinaga Y."/>
            <person name="Zwiers L.-H."/>
            <person name="Turgeon B."/>
            <person name="Goodwin S."/>
            <person name="Spatafora J."/>
            <person name="Crous P."/>
            <person name="Grigoriev I."/>
        </authorList>
    </citation>
    <scope>NUCLEOTIDE SEQUENCE</scope>
    <source>
        <strain evidence="2">ATCC 36951</strain>
    </source>
</reference>
<organism evidence="2 3">
    <name type="scientific">Zasmidium cellare ATCC 36951</name>
    <dbReference type="NCBI Taxonomy" id="1080233"/>
    <lineage>
        <taxon>Eukaryota</taxon>
        <taxon>Fungi</taxon>
        <taxon>Dikarya</taxon>
        <taxon>Ascomycota</taxon>
        <taxon>Pezizomycotina</taxon>
        <taxon>Dothideomycetes</taxon>
        <taxon>Dothideomycetidae</taxon>
        <taxon>Mycosphaerellales</taxon>
        <taxon>Mycosphaerellaceae</taxon>
        <taxon>Zasmidium</taxon>
    </lineage>
</organism>
<proteinExistence type="predicted"/>
<dbReference type="InterPro" id="IPR038883">
    <property type="entry name" value="AN11006-like"/>
</dbReference>
<dbReference type="AlphaFoldDB" id="A0A6A6CNE9"/>
<keyword evidence="3" id="KW-1185">Reference proteome</keyword>
<dbReference type="RefSeq" id="XP_033668331.1">
    <property type="nucleotide sequence ID" value="XM_033806256.1"/>
</dbReference>
<accession>A0A6A6CNE9</accession>
<evidence type="ECO:0000313" key="2">
    <source>
        <dbReference type="EMBL" id="KAF2167442.1"/>
    </source>
</evidence>
<dbReference type="PANTHER" id="PTHR42085:SF2">
    <property type="entry name" value="F-BOX DOMAIN-CONTAINING PROTEIN"/>
    <property type="match status" value="1"/>
</dbReference>
<dbReference type="PANTHER" id="PTHR42085">
    <property type="entry name" value="F-BOX DOMAIN-CONTAINING PROTEIN"/>
    <property type="match status" value="1"/>
</dbReference>
<protein>
    <submittedName>
        <fullName evidence="2">Uncharacterized protein</fullName>
    </submittedName>
</protein>
<feature type="compositionally biased region" description="Basic and acidic residues" evidence="1">
    <location>
        <begin position="12"/>
        <end position="24"/>
    </location>
</feature>
<name>A0A6A6CNE9_ZASCE</name>
<evidence type="ECO:0000313" key="3">
    <source>
        <dbReference type="Proteomes" id="UP000799537"/>
    </source>
</evidence>
<gene>
    <name evidence="2" type="ORF">M409DRAFT_22250</name>
</gene>
<sequence length="261" mass="29527">MARHRTNLSPQKRADLRQQAKDASAHNATKVPLLKLSAEVRNQIFQLALPTDNEFKTGAGLETAEFSEYDHVVDLEIPGLLSTCRQTRQESSNYFYSNNSLLSYSLVETQYMPDLTTYTIHKTLKEFPRAVLRLAKAVYIILQLDFRQCQHPKTEGAWNGHDGEVHFVMDGDRFVLHSECNGCVGNDDAGGWGECSDELVEVVDNYGQAIKGLVMDKLAVKSTNEANGTKGKTLVRVARKDLKMPQMLKFYEYWLPYDGEE</sequence>
<dbReference type="EMBL" id="ML993593">
    <property type="protein sequence ID" value="KAF2167442.1"/>
    <property type="molecule type" value="Genomic_DNA"/>
</dbReference>
<dbReference type="Proteomes" id="UP000799537">
    <property type="component" value="Unassembled WGS sequence"/>
</dbReference>
<evidence type="ECO:0000256" key="1">
    <source>
        <dbReference type="SAM" id="MobiDB-lite"/>
    </source>
</evidence>